<organism evidence="2 3">
    <name type="scientific">Gluconobacter cerinus</name>
    <dbReference type="NCBI Taxonomy" id="38307"/>
    <lineage>
        <taxon>Bacteria</taxon>
        <taxon>Pseudomonadati</taxon>
        <taxon>Pseudomonadota</taxon>
        <taxon>Alphaproteobacteria</taxon>
        <taxon>Acetobacterales</taxon>
        <taxon>Acetobacteraceae</taxon>
        <taxon>Gluconobacter</taxon>
    </lineage>
</organism>
<feature type="transmembrane region" description="Helical" evidence="1">
    <location>
        <begin position="12"/>
        <end position="45"/>
    </location>
</feature>
<protein>
    <submittedName>
        <fullName evidence="2">Uncharacterized protein</fullName>
    </submittedName>
</protein>
<name>A0A1B6VLR8_9PROT</name>
<dbReference type="AlphaFoldDB" id="A0A1B6VLR8"/>
<dbReference type="Proteomes" id="UP000077786">
    <property type="component" value="Unassembled WGS sequence"/>
</dbReference>
<proteinExistence type="predicted"/>
<gene>
    <name evidence="2" type="ORF">A0123_00866</name>
</gene>
<keyword evidence="1" id="KW-0812">Transmembrane</keyword>
<sequence>MMGWDPAEHQSLGMISWALGLMTYICLAPVISVVALVFLLLSFRAGPDKARRRLKHIFFLLIPFAPAILIEGAVRFFPSVL</sequence>
<dbReference type="PATRIC" id="fig|38307.3.peg.891"/>
<dbReference type="EMBL" id="LUTU01000005">
    <property type="protein sequence ID" value="OAJ68163.1"/>
    <property type="molecule type" value="Genomic_DNA"/>
</dbReference>
<accession>A0A1B6VLR8</accession>
<feature type="transmembrane region" description="Helical" evidence="1">
    <location>
        <begin position="57"/>
        <end position="77"/>
    </location>
</feature>
<keyword evidence="1" id="KW-1133">Transmembrane helix</keyword>
<reference evidence="2 3" key="1">
    <citation type="submission" date="2016-03" db="EMBL/GenBank/DDBJ databases">
        <title>Draft genome sequence of Gluconobacter cerinus strain CECT 9110.</title>
        <authorList>
            <person name="Sainz F."/>
            <person name="Mas A."/>
            <person name="Torija M.J."/>
        </authorList>
    </citation>
    <scope>NUCLEOTIDE SEQUENCE [LARGE SCALE GENOMIC DNA]</scope>
    <source>
        <strain evidence="2 3">CECT 9110</strain>
    </source>
</reference>
<comment type="caution">
    <text evidence="2">The sequence shown here is derived from an EMBL/GenBank/DDBJ whole genome shotgun (WGS) entry which is preliminary data.</text>
</comment>
<evidence type="ECO:0000256" key="1">
    <source>
        <dbReference type="SAM" id="Phobius"/>
    </source>
</evidence>
<evidence type="ECO:0000313" key="2">
    <source>
        <dbReference type="EMBL" id="OAJ68163.1"/>
    </source>
</evidence>
<keyword evidence="1" id="KW-0472">Membrane</keyword>
<evidence type="ECO:0000313" key="3">
    <source>
        <dbReference type="Proteomes" id="UP000077786"/>
    </source>
</evidence>